<dbReference type="PANTHER" id="PTHR30055:SF146">
    <property type="entry name" value="HTH-TYPE TRANSCRIPTIONAL DUAL REGULATOR CECR"/>
    <property type="match status" value="1"/>
</dbReference>
<dbReference type="EMBL" id="JFKA01000002">
    <property type="protein sequence ID" value="OSQ39814.1"/>
    <property type="molecule type" value="Genomic_DNA"/>
</dbReference>
<dbReference type="Pfam" id="PF14246">
    <property type="entry name" value="TetR_C_7"/>
    <property type="match status" value="1"/>
</dbReference>
<keyword evidence="5" id="KW-1185">Reference proteome</keyword>
<dbReference type="PANTHER" id="PTHR30055">
    <property type="entry name" value="HTH-TYPE TRANSCRIPTIONAL REGULATOR RUTR"/>
    <property type="match status" value="1"/>
</dbReference>
<protein>
    <recommendedName>
        <fullName evidence="3">HTH tetR-type domain-containing protein</fullName>
    </recommendedName>
</protein>
<feature type="DNA-binding region" description="H-T-H motif" evidence="2">
    <location>
        <begin position="39"/>
        <end position="58"/>
    </location>
</feature>
<reference evidence="4 5" key="1">
    <citation type="submission" date="2014-03" db="EMBL/GenBank/DDBJ databases">
        <title>The draft genome sequence of Thalassospira mesophila JCM 18969.</title>
        <authorList>
            <person name="Lai Q."/>
            <person name="Shao Z."/>
        </authorList>
    </citation>
    <scope>NUCLEOTIDE SEQUENCE [LARGE SCALE GENOMIC DNA]</scope>
    <source>
        <strain evidence="4 5">JCM 18969</strain>
    </source>
</reference>
<dbReference type="Pfam" id="PF00440">
    <property type="entry name" value="TetR_N"/>
    <property type="match status" value="1"/>
</dbReference>
<dbReference type="OrthoDB" id="5292901at2"/>
<dbReference type="InterPro" id="IPR039536">
    <property type="entry name" value="TetR_C_Proteobacteria"/>
</dbReference>
<name>A0A1Y2L3L9_9PROT</name>
<feature type="domain" description="HTH tetR-type" evidence="3">
    <location>
        <begin position="16"/>
        <end position="76"/>
    </location>
</feature>
<dbReference type="InterPro" id="IPR009057">
    <property type="entry name" value="Homeodomain-like_sf"/>
</dbReference>
<dbReference type="AlphaFoldDB" id="A0A1Y2L3L9"/>
<dbReference type="PROSITE" id="PS50977">
    <property type="entry name" value="HTH_TETR_2"/>
    <property type="match status" value="1"/>
</dbReference>
<evidence type="ECO:0000259" key="3">
    <source>
        <dbReference type="PROSITE" id="PS50977"/>
    </source>
</evidence>
<dbReference type="Proteomes" id="UP000193391">
    <property type="component" value="Unassembled WGS sequence"/>
</dbReference>
<accession>A0A1Y2L3L9</accession>
<keyword evidence="1 2" id="KW-0238">DNA-binding</keyword>
<dbReference type="RefSeq" id="WP_085581089.1">
    <property type="nucleotide sequence ID" value="NZ_JFKA01000002.1"/>
</dbReference>
<dbReference type="SUPFAM" id="SSF46689">
    <property type="entry name" value="Homeodomain-like"/>
    <property type="match status" value="1"/>
</dbReference>
<organism evidence="4 5">
    <name type="scientific">Thalassospira mesophila</name>
    <dbReference type="NCBI Taxonomy" id="1293891"/>
    <lineage>
        <taxon>Bacteria</taxon>
        <taxon>Pseudomonadati</taxon>
        <taxon>Pseudomonadota</taxon>
        <taxon>Alphaproteobacteria</taxon>
        <taxon>Rhodospirillales</taxon>
        <taxon>Thalassospiraceae</taxon>
        <taxon>Thalassospira</taxon>
    </lineage>
</organism>
<evidence type="ECO:0000256" key="2">
    <source>
        <dbReference type="PROSITE-ProRule" id="PRU00335"/>
    </source>
</evidence>
<evidence type="ECO:0000256" key="1">
    <source>
        <dbReference type="ARBA" id="ARBA00023125"/>
    </source>
</evidence>
<evidence type="ECO:0000313" key="4">
    <source>
        <dbReference type="EMBL" id="OSQ39814.1"/>
    </source>
</evidence>
<dbReference type="GO" id="GO:0003700">
    <property type="term" value="F:DNA-binding transcription factor activity"/>
    <property type="evidence" value="ECO:0007669"/>
    <property type="project" value="TreeGrafter"/>
</dbReference>
<dbReference type="InterPro" id="IPR001647">
    <property type="entry name" value="HTH_TetR"/>
</dbReference>
<sequence>MSETLQPVSKQISRGEARRRAMLDATWEILATKGFAAVTLNDVISRSGGSRTTLYEAFGGKDGLIASVLTEKCQEFSEILQTSLGSDIPPREALLNFTIIMTEKCLDDESIRIMSFLQLEMDQFPGIRETFMKNGPEPVTERTISFFQHQNDIGNMRIADPEFTAKMFLAMIQGQWRDVVLETAPSHIPSKDEIVKRANQLIDLLFNGIWTRNRED</sequence>
<dbReference type="GO" id="GO:0000976">
    <property type="term" value="F:transcription cis-regulatory region binding"/>
    <property type="evidence" value="ECO:0007669"/>
    <property type="project" value="TreeGrafter"/>
</dbReference>
<proteinExistence type="predicted"/>
<dbReference type="STRING" id="1293891.TMES_07750"/>
<dbReference type="InterPro" id="IPR050109">
    <property type="entry name" value="HTH-type_TetR-like_transc_reg"/>
</dbReference>
<comment type="caution">
    <text evidence="4">The sequence shown here is derived from an EMBL/GenBank/DDBJ whole genome shotgun (WGS) entry which is preliminary data.</text>
</comment>
<gene>
    <name evidence="4" type="ORF">TMES_07750</name>
</gene>
<dbReference type="InterPro" id="IPR036271">
    <property type="entry name" value="Tet_transcr_reg_TetR-rel_C_sf"/>
</dbReference>
<dbReference type="Gene3D" id="1.10.357.10">
    <property type="entry name" value="Tetracycline Repressor, domain 2"/>
    <property type="match status" value="1"/>
</dbReference>
<dbReference type="SUPFAM" id="SSF48498">
    <property type="entry name" value="Tetracyclin repressor-like, C-terminal domain"/>
    <property type="match status" value="1"/>
</dbReference>
<evidence type="ECO:0000313" key="5">
    <source>
        <dbReference type="Proteomes" id="UP000193391"/>
    </source>
</evidence>